<dbReference type="AlphaFoldDB" id="A0AAQ4E7J9"/>
<dbReference type="Pfam" id="PF01753">
    <property type="entry name" value="zf-MYND"/>
    <property type="match status" value="1"/>
</dbReference>
<protein>
    <recommendedName>
        <fullName evidence="5">MYND-type domain-containing protein</fullName>
    </recommendedName>
</protein>
<proteinExistence type="predicted"/>
<evidence type="ECO:0000256" key="3">
    <source>
        <dbReference type="ARBA" id="ARBA00022833"/>
    </source>
</evidence>
<keyword evidence="7" id="KW-1185">Reference proteome</keyword>
<dbReference type="PANTHER" id="PTHR12197:SF251">
    <property type="entry name" value="EG:BACR7C10.4 PROTEIN"/>
    <property type="match status" value="1"/>
</dbReference>
<dbReference type="GO" id="GO:0005634">
    <property type="term" value="C:nucleus"/>
    <property type="evidence" value="ECO:0007669"/>
    <property type="project" value="TreeGrafter"/>
</dbReference>
<evidence type="ECO:0000256" key="1">
    <source>
        <dbReference type="ARBA" id="ARBA00022723"/>
    </source>
</evidence>
<evidence type="ECO:0000256" key="4">
    <source>
        <dbReference type="PROSITE-ProRule" id="PRU00134"/>
    </source>
</evidence>
<name>A0AAQ4E7J9_AMBAM</name>
<keyword evidence="1" id="KW-0479">Metal-binding</keyword>
<keyword evidence="2 4" id="KW-0863">Zinc-finger</keyword>
<gene>
    <name evidence="6" type="ORF">V5799_012896</name>
</gene>
<dbReference type="PROSITE" id="PS50865">
    <property type="entry name" value="ZF_MYND_2"/>
    <property type="match status" value="1"/>
</dbReference>
<dbReference type="Gene3D" id="1.25.40.10">
    <property type="entry name" value="Tetratricopeptide repeat domain"/>
    <property type="match status" value="1"/>
</dbReference>
<dbReference type="SUPFAM" id="SSF48452">
    <property type="entry name" value="TPR-like"/>
    <property type="match status" value="1"/>
</dbReference>
<dbReference type="GO" id="GO:0008270">
    <property type="term" value="F:zinc ion binding"/>
    <property type="evidence" value="ECO:0007669"/>
    <property type="project" value="UniProtKB-KW"/>
</dbReference>
<dbReference type="PANTHER" id="PTHR12197">
    <property type="entry name" value="HISTONE-LYSINE N-METHYLTRANSFERASE SMYD"/>
    <property type="match status" value="1"/>
</dbReference>
<dbReference type="Proteomes" id="UP001321473">
    <property type="component" value="Unassembled WGS sequence"/>
</dbReference>
<dbReference type="InterPro" id="IPR050869">
    <property type="entry name" value="H3K4_H4K5_MeTrfase"/>
</dbReference>
<feature type="domain" description="MYND-type" evidence="5">
    <location>
        <begin position="29"/>
        <end position="67"/>
    </location>
</feature>
<dbReference type="PROSITE" id="PS01360">
    <property type="entry name" value="ZF_MYND_1"/>
    <property type="match status" value="1"/>
</dbReference>
<accession>A0AAQ4E7J9</accession>
<keyword evidence="3" id="KW-0862">Zinc</keyword>
<dbReference type="InterPro" id="IPR011990">
    <property type="entry name" value="TPR-like_helical_dom_sf"/>
</dbReference>
<dbReference type="SUPFAM" id="SSF82199">
    <property type="entry name" value="SET domain"/>
    <property type="match status" value="1"/>
</dbReference>
<reference evidence="6 7" key="1">
    <citation type="journal article" date="2023" name="Arcadia Sci">
        <title>De novo assembly of a long-read Amblyomma americanum tick genome.</title>
        <authorList>
            <person name="Chou S."/>
            <person name="Poskanzer K.E."/>
            <person name="Rollins M."/>
            <person name="Thuy-Boun P.S."/>
        </authorList>
    </citation>
    <scope>NUCLEOTIDE SEQUENCE [LARGE SCALE GENOMIC DNA]</scope>
    <source>
        <strain evidence="6">F_SG_1</strain>
        <tissue evidence="6">Salivary glands</tissue>
    </source>
</reference>
<evidence type="ECO:0000313" key="7">
    <source>
        <dbReference type="Proteomes" id="UP001321473"/>
    </source>
</evidence>
<dbReference type="Gene3D" id="1.10.220.160">
    <property type="match status" value="1"/>
</dbReference>
<sequence length="420" mass="47974">MLTYKAGDEILSSTPFVYVLGRESRGRVCDYCFSECGNLKRCAACKCVYYCNKPCQRQAWQDHKVECAALCKVAPNVPETLVRYFCKLLVKLSNKVVWFETETVFERKRCFADLMSHVDSIKKDQHRLKEFQKLWETAKVFLDKKYIPEPDVGLEIYGKMVINSYCICNAELSSVGTGLYLGPSILDHSCVPNAHAVYEGHKLLLRAAENISCDSVEGIRVSYIDVMAPKEVRMQELSSQYYFLCSCKRCCNKVPDCVSEMSSTLTASVKDKIKELEGNVVERKETLQQLRQWSEAFQEELPVQDYARILAADLLSKCCLGLEDYKAALPPYLEREPIYRECYGQHSPIYAVLLYSIAKLYHVTVQLEKAMEYFKKAEAVLATSHGRSHPLYMHLTEAYDHCKFEMENPGRGKGVTVKAL</sequence>
<comment type="caution">
    <text evidence="6">The sequence shown here is derived from an EMBL/GenBank/DDBJ whole genome shotgun (WGS) entry which is preliminary data.</text>
</comment>
<dbReference type="EMBL" id="JARKHS020020790">
    <property type="protein sequence ID" value="KAK8770640.1"/>
    <property type="molecule type" value="Genomic_DNA"/>
</dbReference>
<dbReference type="InterPro" id="IPR002893">
    <property type="entry name" value="Znf_MYND"/>
</dbReference>
<organism evidence="6 7">
    <name type="scientific">Amblyomma americanum</name>
    <name type="common">Lone star tick</name>
    <dbReference type="NCBI Taxonomy" id="6943"/>
    <lineage>
        <taxon>Eukaryota</taxon>
        <taxon>Metazoa</taxon>
        <taxon>Ecdysozoa</taxon>
        <taxon>Arthropoda</taxon>
        <taxon>Chelicerata</taxon>
        <taxon>Arachnida</taxon>
        <taxon>Acari</taxon>
        <taxon>Parasitiformes</taxon>
        <taxon>Ixodida</taxon>
        <taxon>Ixodoidea</taxon>
        <taxon>Ixodidae</taxon>
        <taxon>Amblyomminae</taxon>
        <taxon>Amblyomma</taxon>
    </lineage>
</organism>
<dbReference type="Gene3D" id="6.10.140.2220">
    <property type="match status" value="1"/>
</dbReference>
<evidence type="ECO:0000313" key="6">
    <source>
        <dbReference type="EMBL" id="KAK8770640.1"/>
    </source>
</evidence>
<evidence type="ECO:0000256" key="2">
    <source>
        <dbReference type="ARBA" id="ARBA00022771"/>
    </source>
</evidence>
<dbReference type="InterPro" id="IPR046341">
    <property type="entry name" value="SET_dom_sf"/>
</dbReference>
<dbReference type="Gene3D" id="2.170.270.10">
    <property type="entry name" value="SET domain"/>
    <property type="match status" value="1"/>
</dbReference>
<evidence type="ECO:0000259" key="5">
    <source>
        <dbReference type="PROSITE" id="PS50865"/>
    </source>
</evidence>